<dbReference type="EMBL" id="JARKIE010000366">
    <property type="protein sequence ID" value="KAJ7649258.1"/>
    <property type="molecule type" value="Genomic_DNA"/>
</dbReference>
<accession>A0AAD7G167</accession>
<protein>
    <submittedName>
        <fullName evidence="1">Uncharacterized protein</fullName>
    </submittedName>
</protein>
<evidence type="ECO:0000313" key="1">
    <source>
        <dbReference type="EMBL" id="KAJ7649258.1"/>
    </source>
</evidence>
<name>A0AAD7G167_MYCRO</name>
<evidence type="ECO:0000313" key="2">
    <source>
        <dbReference type="Proteomes" id="UP001221757"/>
    </source>
</evidence>
<proteinExistence type="predicted"/>
<keyword evidence="2" id="KW-1185">Reference proteome</keyword>
<gene>
    <name evidence="1" type="ORF">B0H17DRAFT_1102445</name>
</gene>
<comment type="caution">
    <text evidence="1">The sequence shown here is derived from an EMBL/GenBank/DDBJ whole genome shotgun (WGS) entry which is preliminary data.</text>
</comment>
<dbReference type="Proteomes" id="UP001221757">
    <property type="component" value="Unassembled WGS sequence"/>
</dbReference>
<reference evidence="1" key="1">
    <citation type="submission" date="2023-03" db="EMBL/GenBank/DDBJ databases">
        <title>Massive genome expansion in bonnet fungi (Mycena s.s.) driven by repeated elements and novel gene families across ecological guilds.</title>
        <authorList>
            <consortium name="Lawrence Berkeley National Laboratory"/>
            <person name="Harder C.B."/>
            <person name="Miyauchi S."/>
            <person name="Viragh M."/>
            <person name="Kuo A."/>
            <person name="Thoen E."/>
            <person name="Andreopoulos B."/>
            <person name="Lu D."/>
            <person name="Skrede I."/>
            <person name="Drula E."/>
            <person name="Henrissat B."/>
            <person name="Morin E."/>
            <person name="Kohler A."/>
            <person name="Barry K."/>
            <person name="LaButti K."/>
            <person name="Morin E."/>
            <person name="Salamov A."/>
            <person name="Lipzen A."/>
            <person name="Mereny Z."/>
            <person name="Hegedus B."/>
            <person name="Baldrian P."/>
            <person name="Stursova M."/>
            <person name="Weitz H."/>
            <person name="Taylor A."/>
            <person name="Grigoriev I.V."/>
            <person name="Nagy L.G."/>
            <person name="Martin F."/>
            <person name="Kauserud H."/>
        </authorList>
    </citation>
    <scope>NUCLEOTIDE SEQUENCE</scope>
    <source>
        <strain evidence="1">CBHHK067</strain>
    </source>
</reference>
<organism evidence="1 2">
    <name type="scientific">Mycena rosella</name>
    <name type="common">Pink bonnet</name>
    <name type="synonym">Agaricus rosellus</name>
    <dbReference type="NCBI Taxonomy" id="1033263"/>
    <lineage>
        <taxon>Eukaryota</taxon>
        <taxon>Fungi</taxon>
        <taxon>Dikarya</taxon>
        <taxon>Basidiomycota</taxon>
        <taxon>Agaricomycotina</taxon>
        <taxon>Agaricomycetes</taxon>
        <taxon>Agaricomycetidae</taxon>
        <taxon>Agaricales</taxon>
        <taxon>Marasmiineae</taxon>
        <taxon>Mycenaceae</taxon>
        <taxon>Mycena</taxon>
    </lineage>
</organism>
<sequence length="122" mass="13674">MPTFTKTVSSLTKAHWQLLSAAATFGFDTAGSTDALKARLKMYMEANKAVIMAKPDYSRPFTCRERDDLDVNFLAGFCQPFSLRCPLYHVLHTDQLLPHANEACCTLTHTFRLSSSPNPLFL</sequence>
<dbReference type="AlphaFoldDB" id="A0AAD7G167"/>